<evidence type="ECO:0000313" key="1">
    <source>
        <dbReference type="EMBL" id="KAH0540174.1"/>
    </source>
</evidence>
<keyword evidence="2" id="KW-1185">Reference proteome</keyword>
<gene>
    <name evidence="1" type="ORF">KQX54_013968</name>
</gene>
<name>A0AAV7I389_COTGL</name>
<accession>A0AAV7I389</accession>
<proteinExistence type="predicted"/>
<dbReference type="AlphaFoldDB" id="A0AAV7I389"/>
<protein>
    <submittedName>
        <fullName evidence="1">Uncharacterized protein</fullName>
    </submittedName>
</protein>
<dbReference type="EMBL" id="JAHXZJ010002609">
    <property type="protein sequence ID" value="KAH0540174.1"/>
    <property type="molecule type" value="Genomic_DNA"/>
</dbReference>
<comment type="caution">
    <text evidence="1">The sequence shown here is derived from an EMBL/GenBank/DDBJ whole genome shotgun (WGS) entry which is preliminary data.</text>
</comment>
<evidence type="ECO:0000313" key="2">
    <source>
        <dbReference type="Proteomes" id="UP000826195"/>
    </source>
</evidence>
<sequence>MYALVFWPEEKTTSVIQSKLIYKRLEGNRATDRRGQKYVSAFIIAESKNIVWLESLIVNTCEIIIGFSNDRLKLDASLQFYPPSFGQNGAMDNFPDCSSDDFHIYSVAAATSVNQTTTPTTSTVPVTPVAFNVDHPAALTTSMVPDSSAAFVVNRTVTLSVPSTPNNAAVSTFPQTS</sequence>
<reference evidence="1 2" key="1">
    <citation type="journal article" date="2021" name="J. Hered.">
        <title>A chromosome-level genome assembly of the parasitoid wasp, Cotesia glomerata (Hymenoptera: Braconidae).</title>
        <authorList>
            <person name="Pinto B.J."/>
            <person name="Weis J.J."/>
            <person name="Gamble T."/>
            <person name="Ode P.J."/>
            <person name="Paul R."/>
            <person name="Zaspel J.M."/>
        </authorList>
    </citation>
    <scope>NUCLEOTIDE SEQUENCE [LARGE SCALE GENOMIC DNA]</scope>
    <source>
        <strain evidence="1">CgM1</strain>
    </source>
</reference>
<dbReference type="Proteomes" id="UP000826195">
    <property type="component" value="Unassembled WGS sequence"/>
</dbReference>
<organism evidence="1 2">
    <name type="scientific">Cotesia glomerata</name>
    <name type="common">Lepidopteran parasitic wasp</name>
    <name type="synonym">Apanteles glomeratus</name>
    <dbReference type="NCBI Taxonomy" id="32391"/>
    <lineage>
        <taxon>Eukaryota</taxon>
        <taxon>Metazoa</taxon>
        <taxon>Ecdysozoa</taxon>
        <taxon>Arthropoda</taxon>
        <taxon>Hexapoda</taxon>
        <taxon>Insecta</taxon>
        <taxon>Pterygota</taxon>
        <taxon>Neoptera</taxon>
        <taxon>Endopterygota</taxon>
        <taxon>Hymenoptera</taxon>
        <taxon>Apocrita</taxon>
        <taxon>Ichneumonoidea</taxon>
        <taxon>Braconidae</taxon>
        <taxon>Microgastrinae</taxon>
        <taxon>Cotesia</taxon>
    </lineage>
</organism>